<sequence length="177" mass="20195">MNRNEPGPSTAGWLTQEAYRQFEHTASLKGLLQPFKGKGELESLAQLARSIEAQLAELMTRLEQSARHAPYSLLNLRLARQSTGAGSTFLRWRSRDFSRMGVNVWADQMNNPTHSPSLRQALYHAEIDRIALNLQMSVTHSLYRQAVECAGKMTLAEELLRQFPNPRSIQHEHSFHR</sequence>
<name>A0A1I5XFK4_9GAMM</name>
<keyword evidence="3" id="KW-1185">Reference proteome</keyword>
<evidence type="ECO:0008006" key="4">
    <source>
        <dbReference type="Google" id="ProtNLM"/>
    </source>
</evidence>
<evidence type="ECO:0000256" key="1">
    <source>
        <dbReference type="SAM" id="Coils"/>
    </source>
</evidence>
<protein>
    <recommendedName>
        <fullName evidence="4">Integrase regulator R</fullName>
    </recommendedName>
</protein>
<organism evidence="2 3">
    <name type="scientific">Geopseudomonas sagittaria</name>
    <dbReference type="NCBI Taxonomy" id="1135990"/>
    <lineage>
        <taxon>Bacteria</taxon>
        <taxon>Pseudomonadati</taxon>
        <taxon>Pseudomonadota</taxon>
        <taxon>Gammaproteobacteria</taxon>
        <taxon>Pseudomonadales</taxon>
        <taxon>Pseudomonadaceae</taxon>
        <taxon>Geopseudomonas</taxon>
    </lineage>
</organism>
<gene>
    <name evidence="2" type="ORF">SAMN05216229_11628</name>
</gene>
<dbReference type="InterPro" id="IPR021502">
    <property type="entry name" value="DUF3158"/>
</dbReference>
<evidence type="ECO:0000313" key="3">
    <source>
        <dbReference type="Proteomes" id="UP000243084"/>
    </source>
</evidence>
<dbReference type="RefSeq" id="WP_092433741.1">
    <property type="nucleotide sequence ID" value="NZ_FOXM01000016.1"/>
</dbReference>
<feature type="coiled-coil region" evidence="1">
    <location>
        <begin position="41"/>
        <end position="68"/>
    </location>
</feature>
<proteinExistence type="predicted"/>
<dbReference type="OrthoDB" id="8559764at2"/>
<dbReference type="Proteomes" id="UP000243084">
    <property type="component" value="Unassembled WGS sequence"/>
</dbReference>
<dbReference type="Pfam" id="PF11358">
    <property type="entry name" value="DUF3158"/>
    <property type="match status" value="1"/>
</dbReference>
<keyword evidence="1" id="KW-0175">Coiled coil</keyword>
<accession>A0A1I5XFK4</accession>
<evidence type="ECO:0000313" key="2">
    <source>
        <dbReference type="EMBL" id="SFQ30596.1"/>
    </source>
</evidence>
<dbReference type="EMBL" id="FOXM01000016">
    <property type="protein sequence ID" value="SFQ30596.1"/>
    <property type="molecule type" value="Genomic_DNA"/>
</dbReference>
<dbReference type="AlphaFoldDB" id="A0A1I5XFK4"/>
<reference evidence="3" key="1">
    <citation type="submission" date="2016-10" db="EMBL/GenBank/DDBJ databases">
        <authorList>
            <person name="Varghese N."/>
            <person name="Submissions S."/>
        </authorList>
    </citation>
    <scope>NUCLEOTIDE SEQUENCE [LARGE SCALE GENOMIC DNA]</scope>
    <source>
        <strain evidence="3">JCM 18195</strain>
    </source>
</reference>